<dbReference type="AlphaFoldDB" id="A0A345ZUU7"/>
<evidence type="ECO:0000313" key="2">
    <source>
        <dbReference type="Proteomes" id="UP000254889"/>
    </source>
</evidence>
<dbReference type="InterPro" id="IPR009003">
    <property type="entry name" value="Peptidase_S1_PA"/>
</dbReference>
<protein>
    <submittedName>
        <fullName evidence="1">Serine protease</fullName>
    </submittedName>
</protein>
<dbReference type="SUPFAM" id="SSF50494">
    <property type="entry name" value="Trypsin-like serine proteases"/>
    <property type="match status" value="1"/>
</dbReference>
<dbReference type="PRINTS" id="PR00834">
    <property type="entry name" value="PROTEASES2C"/>
</dbReference>
<dbReference type="Pfam" id="PF13365">
    <property type="entry name" value="Trypsin_2"/>
    <property type="match status" value="1"/>
</dbReference>
<dbReference type="KEGG" id="ptaw:DW352_09330"/>
<organism evidence="1 2">
    <name type="scientific">Pseudolabrys taiwanensis</name>
    <dbReference type="NCBI Taxonomy" id="331696"/>
    <lineage>
        <taxon>Bacteria</taxon>
        <taxon>Pseudomonadati</taxon>
        <taxon>Pseudomonadota</taxon>
        <taxon>Alphaproteobacteria</taxon>
        <taxon>Hyphomicrobiales</taxon>
        <taxon>Xanthobacteraceae</taxon>
        <taxon>Pseudolabrys</taxon>
    </lineage>
</organism>
<name>A0A345ZUU7_9HYPH</name>
<gene>
    <name evidence="1" type="ORF">DW352_09330</name>
</gene>
<dbReference type="InterPro" id="IPR001940">
    <property type="entry name" value="Peptidase_S1C"/>
</dbReference>
<accession>A0A345ZUU7</accession>
<dbReference type="Proteomes" id="UP000254889">
    <property type="component" value="Chromosome"/>
</dbReference>
<dbReference type="EMBL" id="CP031417">
    <property type="protein sequence ID" value="AXK80694.1"/>
    <property type="molecule type" value="Genomic_DNA"/>
</dbReference>
<reference evidence="1 2" key="1">
    <citation type="submission" date="2018-07" db="EMBL/GenBank/DDBJ databases">
        <authorList>
            <person name="Quirk P.G."/>
            <person name="Krulwich T.A."/>
        </authorList>
    </citation>
    <scope>NUCLEOTIDE SEQUENCE [LARGE SCALE GENOMIC DNA]</scope>
    <source>
        <strain evidence="1 2">CC-BB4</strain>
    </source>
</reference>
<dbReference type="GO" id="GO:0006508">
    <property type="term" value="P:proteolysis"/>
    <property type="evidence" value="ECO:0007669"/>
    <property type="project" value="UniProtKB-KW"/>
</dbReference>
<keyword evidence="2" id="KW-1185">Reference proteome</keyword>
<keyword evidence="1" id="KW-0378">Hydrolase</keyword>
<dbReference type="OrthoDB" id="8210367at2"/>
<evidence type="ECO:0000313" key="1">
    <source>
        <dbReference type="EMBL" id="AXK80694.1"/>
    </source>
</evidence>
<dbReference type="GO" id="GO:0004252">
    <property type="term" value="F:serine-type endopeptidase activity"/>
    <property type="evidence" value="ECO:0007669"/>
    <property type="project" value="InterPro"/>
</dbReference>
<sequence>MQEPLRPAQRLARIPENAVRSETTSTAFFVNGSGYLLTARHAVERCARVIVAKEGWAVEAKVVAQSPEADLALVKAPRTLGLNAVFPRTVAVSPSELVFASAFDTLPGKLIGSGLMANAVVRADSSVDALAIESDVTVGASGAPVLDGRGLVQGVISRRTAANRVVAIGAHAVKSFLYAHNVRFDQDDRAQIAGNGSRAHRAASISARIRCLQN</sequence>
<dbReference type="Gene3D" id="2.40.10.120">
    <property type="match status" value="1"/>
</dbReference>
<proteinExistence type="predicted"/>
<keyword evidence="1" id="KW-0645">Protease</keyword>
<dbReference type="RefSeq" id="WP_115690594.1">
    <property type="nucleotide sequence ID" value="NZ_CP031417.1"/>
</dbReference>